<dbReference type="Pfam" id="PF05573">
    <property type="entry name" value="NosL"/>
    <property type="match status" value="1"/>
</dbReference>
<dbReference type="PANTHER" id="PTHR41247:SF1">
    <property type="entry name" value="HTH-TYPE TRANSCRIPTIONAL REPRESSOR YCNK"/>
    <property type="match status" value="1"/>
</dbReference>
<organism evidence="1 2">
    <name type="scientific">Zeaxanthinibacter enoshimensis</name>
    <dbReference type="NCBI Taxonomy" id="392009"/>
    <lineage>
        <taxon>Bacteria</taxon>
        <taxon>Pseudomonadati</taxon>
        <taxon>Bacteroidota</taxon>
        <taxon>Flavobacteriia</taxon>
        <taxon>Flavobacteriales</taxon>
        <taxon>Flavobacteriaceae</taxon>
        <taxon>Zeaxanthinibacter</taxon>
    </lineage>
</organism>
<evidence type="ECO:0000313" key="2">
    <source>
        <dbReference type="Proteomes" id="UP000295468"/>
    </source>
</evidence>
<comment type="caution">
    <text evidence="1">The sequence shown here is derived from an EMBL/GenBank/DDBJ whole genome shotgun (WGS) entry which is preliminary data.</text>
</comment>
<dbReference type="RefSeq" id="WP_133642458.1">
    <property type="nucleotide sequence ID" value="NZ_SNYI01000001.1"/>
</dbReference>
<name>A0A4R6TTW3_9FLAO</name>
<dbReference type="PROSITE" id="PS51257">
    <property type="entry name" value="PROKAR_LIPOPROTEIN"/>
    <property type="match status" value="1"/>
</dbReference>
<dbReference type="AlphaFoldDB" id="A0A4R6TTW3"/>
<dbReference type="SUPFAM" id="SSF160387">
    <property type="entry name" value="NosL/MerB-like"/>
    <property type="match status" value="1"/>
</dbReference>
<sequence length="153" mass="17270">MRSSSYILVISLVFCLVVQSCTPRPRPINYGTDKCAYCSMSIVDRQRAAQVVTSKGKIYSFDAVECMLNYDRNYDKTPVALFLCNSFDNPGVLADATEGIYLISDNLPSPMGAFLTPFRDAAEARRIQGQKDGELYNWLSLKEHFDMEIKNSR</sequence>
<dbReference type="InterPro" id="IPR008719">
    <property type="entry name" value="N2O_reductase_NosL"/>
</dbReference>
<evidence type="ECO:0000313" key="1">
    <source>
        <dbReference type="EMBL" id="TDQ32388.1"/>
    </source>
</evidence>
<dbReference type="Proteomes" id="UP000295468">
    <property type="component" value="Unassembled WGS sequence"/>
</dbReference>
<gene>
    <name evidence="1" type="ORF">CLV82_0215</name>
</gene>
<keyword evidence="2" id="KW-1185">Reference proteome</keyword>
<dbReference type="OrthoDB" id="9792749at2"/>
<proteinExistence type="predicted"/>
<protein>
    <submittedName>
        <fullName evidence="1">Copper chaperone NosL</fullName>
    </submittedName>
</protein>
<accession>A0A4R6TTW3</accession>
<dbReference type="PANTHER" id="PTHR41247">
    <property type="entry name" value="HTH-TYPE TRANSCRIPTIONAL REPRESSOR YCNK"/>
    <property type="match status" value="1"/>
</dbReference>
<dbReference type="EMBL" id="SNYI01000001">
    <property type="protein sequence ID" value="TDQ32388.1"/>
    <property type="molecule type" value="Genomic_DNA"/>
</dbReference>
<reference evidence="1 2" key="1">
    <citation type="submission" date="2019-03" db="EMBL/GenBank/DDBJ databases">
        <title>Genomic Encyclopedia of Archaeal and Bacterial Type Strains, Phase II (KMG-II): from individual species to whole genera.</title>
        <authorList>
            <person name="Goeker M."/>
        </authorList>
    </citation>
    <scope>NUCLEOTIDE SEQUENCE [LARGE SCALE GENOMIC DNA]</scope>
    <source>
        <strain evidence="1 2">DSM 18435</strain>
    </source>
</reference>